<protein>
    <submittedName>
        <fullName evidence="1">Uncharacterized protein</fullName>
    </submittedName>
</protein>
<reference evidence="1" key="1">
    <citation type="submission" date="2014-11" db="EMBL/GenBank/DDBJ databases">
        <authorList>
            <person name="Amaro Gonzalez C."/>
        </authorList>
    </citation>
    <scope>NUCLEOTIDE SEQUENCE</scope>
</reference>
<reference evidence="1" key="2">
    <citation type="journal article" date="2015" name="Fish Shellfish Immunol.">
        <title>Early steps in the European eel (Anguilla anguilla)-Vibrio vulnificus interaction in the gills: Role of the RtxA13 toxin.</title>
        <authorList>
            <person name="Callol A."/>
            <person name="Pajuelo D."/>
            <person name="Ebbesson L."/>
            <person name="Teles M."/>
            <person name="MacKenzie S."/>
            <person name="Amaro C."/>
        </authorList>
    </citation>
    <scope>NUCLEOTIDE SEQUENCE</scope>
</reference>
<name>A0A0E9PAC3_ANGAN</name>
<sequence>MQVGGTIMEIMEEFRTHLRRLGTLHFALVSQGTGLTHAHFLPSFHLGRTSATHTHKNGKIIKNKINKNKEKTSRDKQRINQVLLLDLRI</sequence>
<organism evidence="1">
    <name type="scientific">Anguilla anguilla</name>
    <name type="common">European freshwater eel</name>
    <name type="synonym">Muraena anguilla</name>
    <dbReference type="NCBI Taxonomy" id="7936"/>
    <lineage>
        <taxon>Eukaryota</taxon>
        <taxon>Metazoa</taxon>
        <taxon>Chordata</taxon>
        <taxon>Craniata</taxon>
        <taxon>Vertebrata</taxon>
        <taxon>Euteleostomi</taxon>
        <taxon>Actinopterygii</taxon>
        <taxon>Neopterygii</taxon>
        <taxon>Teleostei</taxon>
        <taxon>Anguilliformes</taxon>
        <taxon>Anguillidae</taxon>
        <taxon>Anguilla</taxon>
    </lineage>
</organism>
<accession>A0A0E9PAC3</accession>
<proteinExistence type="predicted"/>
<dbReference type="AlphaFoldDB" id="A0A0E9PAC3"/>
<evidence type="ECO:0000313" key="1">
    <source>
        <dbReference type="EMBL" id="JAH00773.1"/>
    </source>
</evidence>
<dbReference type="EMBL" id="GBXM01107804">
    <property type="protein sequence ID" value="JAH00773.1"/>
    <property type="molecule type" value="Transcribed_RNA"/>
</dbReference>